<comment type="caution">
    <text evidence="2">The sequence shown here is derived from an EMBL/GenBank/DDBJ whole genome shotgun (WGS) entry which is preliminary data.</text>
</comment>
<feature type="transmembrane region" description="Helical" evidence="1">
    <location>
        <begin position="129"/>
        <end position="145"/>
    </location>
</feature>
<protein>
    <recommendedName>
        <fullName evidence="4">Glycosyltransferase RgtA/B/C/D-like domain-containing protein</fullName>
    </recommendedName>
</protein>
<evidence type="ECO:0000256" key="1">
    <source>
        <dbReference type="SAM" id="Phobius"/>
    </source>
</evidence>
<reference evidence="2 3" key="1">
    <citation type="submission" date="2024-09" db="EMBL/GenBank/DDBJ databases">
        <authorList>
            <person name="Sun Q."/>
            <person name="Mori K."/>
        </authorList>
    </citation>
    <scope>NUCLEOTIDE SEQUENCE [LARGE SCALE GENOMIC DNA]</scope>
    <source>
        <strain evidence="2 3">CECT 8365</strain>
    </source>
</reference>
<feature type="transmembrane region" description="Helical" evidence="1">
    <location>
        <begin position="51"/>
        <end position="70"/>
    </location>
</feature>
<proteinExistence type="predicted"/>
<keyword evidence="1" id="KW-0812">Transmembrane</keyword>
<organism evidence="2 3">
    <name type="scientific">Flavobacterium gyeonganense</name>
    <dbReference type="NCBI Taxonomy" id="1310418"/>
    <lineage>
        <taxon>Bacteria</taxon>
        <taxon>Pseudomonadati</taxon>
        <taxon>Bacteroidota</taxon>
        <taxon>Flavobacteriia</taxon>
        <taxon>Flavobacteriales</taxon>
        <taxon>Flavobacteriaceae</taxon>
        <taxon>Flavobacterium</taxon>
    </lineage>
</organism>
<feature type="transmembrane region" description="Helical" evidence="1">
    <location>
        <begin position="151"/>
        <end position="167"/>
    </location>
</feature>
<keyword evidence="1" id="KW-1133">Transmembrane helix</keyword>
<dbReference type="EMBL" id="JBHMFE010000011">
    <property type="protein sequence ID" value="MFB9108369.1"/>
    <property type="molecule type" value="Genomic_DNA"/>
</dbReference>
<evidence type="ECO:0000313" key="3">
    <source>
        <dbReference type="Proteomes" id="UP001589562"/>
    </source>
</evidence>
<keyword evidence="1" id="KW-0472">Membrane</keyword>
<feature type="transmembrane region" description="Helical" evidence="1">
    <location>
        <begin position="174"/>
        <end position="198"/>
    </location>
</feature>
<sequence>MENWDTGYIPSFSWRVINGQDIYQDFIYKGPPVTIYFHAFWMKVLPVEGQFYWIRIVNYLLFAIQVYFILSAFDFFYKFKNYGISKWMLMIPCYIISIHNFPPYPWPTTDGLFFASIAFWIFAKNKSDSFSLLIFIAFFSLLSAFTKQSFYLIPLGFLVCIFIRSGIKKSFLFGLLLFFFVGIYLLWISSFTAISNYLEQTSNQTSLVDLYQSGIANYIHCFKNKWILLFVAVFPILPGYFTKKTDTFFLQEYFRWLIITFSITTVLYHLFQNERDASMIFFVSCSLIVIYYYFFVQKNIQFISPILLGLLFAWSSAISVGYPFPMLFSTGMIVSFIVLFYKEIPKFRYSKLIYYSVITGVSLVSFASNRNPYRDSALENLNYSLATISPKLKYIKTDRETFEKHNELKQLIKKYGKNFIVAPGSPMSNYIFDNQSKLPADWIITNEVMGRESLFIRLAAKQKSYIFIEKEYVIDKPYIHYMILYSGITSFFYENFNKIDETKHYLVYNSLRHDKKLP</sequence>
<dbReference type="Proteomes" id="UP001589562">
    <property type="component" value="Unassembled WGS sequence"/>
</dbReference>
<evidence type="ECO:0008006" key="4">
    <source>
        <dbReference type="Google" id="ProtNLM"/>
    </source>
</evidence>
<feature type="transmembrane region" description="Helical" evidence="1">
    <location>
        <begin position="302"/>
        <end position="318"/>
    </location>
</feature>
<feature type="transmembrane region" description="Helical" evidence="1">
    <location>
        <begin position="277"/>
        <end position="295"/>
    </location>
</feature>
<accession>A0ABV5H9N3</accession>
<feature type="transmembrane region" description="Helical" evidence="1">
    <location>
        <begin position="226"/>
        <end position="241"/>
    </location>
</feature>
<feature type="transmembrane region" description="Helical" evidence="1">
    <location>
        <begin position="104"/>
        <end position="122"/>
    </location>
</feature>
<evidence type="ECO:0000313" key="2">
    <source>
        <dbReference type="EMBL" id="MFB9108369.1"/>
    </source>
</evidence>
<name>A0ABV5H9N3_9FLAO</name>
<dbReference type="RefSeq" id="WP_278009101.1">
    <property type="nucleotide sequence ID" value="NZ_CP121112.1"/>
</dbReference>
<feature type="transmembrane region" description="Helical" evidence="1">
    <location>
        <begin position="253"/>
        <end position="271"/>
    </location>
</feature>
<feature type="transmembrane region" description="Helical" evidence="1">
    <location>
        <begin position="324"/>
        <end position="340"/>
    </location>
</feature>
<gene>
    <name evidence="2" type="ORF">ACFFVK_07255</name>
</gene>
<keyword evidence="3" id="KW-1185">Reference proteome</keyword>